<sequence length="72" mass="8521">ETLYVHHEDVMKDYKTQQEYREFVASKLDENDIIVKARNFLIRAAKKRKKELKAKKKAARQNRAAKSKNTTV</sequence>
<reference evidence="2 3" key="1">
    <citation type="submission" date="2020-05" db="EMBL/GenBank/DDBJ databases">
        <title>Azospirillum oleiclasticum sp. nov, a nitrogen-fixing and heavy crude oil-emulsifying bacterium isolated from the crude oil of Yumen Oilfield.</title>
        <authorList>
            <person name="Wu D."/>
            <person name="Cai M."/>
            <person name="Zhang X."/>
        </authorList>
    </citation>
    <scope>NUCLEOTIDE SEQUENCE [LARGE SCALE GENOMIC DNA]</scope>
    <source>
        <strain evidence="2 3">ROY-1-1-2</strain>
    </source>
</reference>
<evidence type="ECO:0000313" key="3">
    <source>
        <dbReference type="Proteomes" id="UP000584642"/>
    </source>
</evidence>
<dbReference type="Proteomes" id="UP000584642">
    <property type="component" value="Unassembled WGS sequence"/>
</dbReference>
<feature type="compositionally biased region" description="Basic residues" evidence="1">
    <location>
        <begin position="51"/>
        <end position="66"/>
    </location>
</feature>
<dbReference type="EMBL" id="JABFDB010000140">
    <property type="protein sequence ID" value="NYZ25228.1"/>
    <property type="molecule type" value="Genomic_DNA"/>
</dbReference>
<comment type="caution">
    <text evidence="2">The sequence shown here is derived from an EMBL/GenBank/DDBJ whole genome shotgun (WGS) entry which is preliminary data.</text>
</comment>
<keyword evidence="3" id="KW-1185">Reference proteome</keyword>
<feature type="region of interest" description="Disordered" evidence="1">
    <location>
        <begin position="51"/>
        <end position="72"/>
    </location>
</feature>
<gene>
    <name evidence="2" type="ORF">HND93_36580</name>
</gene>
<organism evidence="2 3">
    <name type="scientific">Azospirillum oleiclasticum</name>
    <dbReference type="NCBI Taxonomy" id="2735135"/>
    <lineage>
        <taxon>Bacteria</taxon>
        <taxon>Pseudomonadati</taxon>
        <taxon>Pseudomonadota</taxon>
        <taxon>Alphaproteobacteria</taxon>
        <taxon>Rhodospirillales</taxon>
        <taxon>Azospirillaceae</taxon>
        <taxon>Azospirillum</taxon>
    </lineage>
</organism>
<accession>A0ABX2TLM1</accession>
<dbReference type="RefSeq" id="WP_180286985.1">
    <property type="nucleotide sequence ID" value="NZ_JABFDB010000140.1"/>
</dbReference>
<evidence type="ECO:0000313" key="2">
    <source>
        <dbReference type="EMBL" id="NYZ25228.1"/>
    </source>
</evidence>
<protein>
    <submittedName>
        <fullName evidence="2">Uncharacterized protein</fullName>
    </submittedName>
</protein>
<feature type="non-terminal residue" evidence="2">
    <location>
        <position position="72"/>
    </location>
</feature>
<evidence type="ECO:0000256" key="1">
    <source>
        <dbReference type="SAM" id="MobiDB-lite"/>
    </source>
</evidence>
<name>A0ABX2TLM1_9PROT</name>
<feature type="non-terminal residue" evidence="2">
    <location>
        <position position="1"/>
    </location>
</feature>
<proteinExistence type="predicted"/>